<evidence type="ECO:0000313" key="3">
    <source>
        <dbReference type="Proteomes" id="UP000494109"/>
    </source>
</evidence>
<gene>
    <name evidence="2" type="ORF">BCO71033_02684</name>
</gene>
<dbReference type="EMBL" id="CABVQS010000010">
    <property type="protein sequence ID" value="VWD14468.1"/>
    <property type="molecule type" value="Genomic_DNA"/>
</dbReference>
<evidence type="ECO:0000313" key="2">
    <source>
        <dbReference type="EMBL" id="VWD14468.1"/>
    </source>
</evidence>
<name>A0A6P2Y1R6_9BURK</name>
<reference evidence="2 3" key="1">
    <citation type="submission" date="2019-09" db="EMBL/GenBank/DDBJ databases">
        <authorList>
            <person name="Depoorter E."/>
        </authorList>
    </citation>
    <scope>NUCLEOTIDE SEQUENCE [LARGE SCALE GENOMIC DNA]</scope>
    <source>
        <strain evidence="2">R-71033</strain>
    </source>
</reference>
<dbReference type="AlphaFoldDB" id="A0A6P2Y1R6"/>
<organism evidence="2 3">
    <name type="scientific">Burkholderia contaminans</name>
    <dbReference type="NCBI Taxonomy" id="488447"/>
    <lineage>
        <taxon>Bacteria</taxon>
        <taxon>Pseudomonadati</taxon>
        <taxon>Pseudomonadota</taxon>
        <taxon>Betaproteobacteria</taxon>
        <taxon>Burkholderiales</taxon>
        <taxon>Burkholderiaceae</taxon>
        <taxon>Burkholderia</taxon>
        <taxon>Burkholderia cepacia complex</taxon>
    </lineage>
</organism>
<accession>A0A6P2Y1R6</accession>
<protein>
    <submittedName>
        <fullName evidence="2">Uncharacterized protein</fullName>
    </submittedName>
</protein>
<proteinExistence type="predicted"/>
<evidence type="ECO:0000256" key="1">
    <source>
        <dbReference type="SAM" id="MobiDB-lite"/>
    </source>
</evidence>
<feature type="region of interest" description="Disordered" evidence="1">
    <location>
        <begin position="1"/>
        <end position="32"/>
    </location>
</feature>
<feature type="compositionally biased region" description="Basic and acidic residues" evidence="1">
    <location>
        <begin position="1"/>
        <end position="11"/>
    </location>
</feature>
<dbReference type="Proteomes" id="UP000494109">
    <property type="component" value="Unassembled WGS sequence"/>
</dbReference>
<sequence>MIAAGGRDRAARRTFPVLPSVGPLQDDHMLGA</sequence>